<keyword evidence="1" id="KW-1185">Reference proteome</keyword>
<evidence type="ECO:0000313" key="1">
    <source>
        <dbReference type="Proteomes" id="UP000887565"/>
    </source>
</evidence>
<dbReference type="AlphaFoldDB" id="A0A915L610"/>
<dbReference type="WBParaSite" id="nRc.2.0.1.t45958-RA">
    <property type="protein sequence ID" value="nRc.2.0.1.t45958-RA"/>
    <property type="gene ID" value="nRc.2.0.1.g45958"/>
</dbReference>
<evidence type="ECO:0000313" key="2">
    <source>
        <dbReference type="WBParaSite" id="nRc.2.0.1.t45958-RA"/>
    </source>
</evidence>
<accession>A0A915L610</accession>
<reference evidence="2" key="1">
    <citation type="submission" date="2022-11" db="UniProtKB">
        <authorList>
            <consortium name="WormBaseParasite"/>
        </authorList>
    </citation>
    <scope>IDENTIFICATION</scope>
</reference>
<name>A0A915L610_ROMCU</name>
<protein>
    <submittedName>
        <fullName evidence="2">Uncharacterized protein</fullName>
    </submittedName>
</protein>
<dbReference type="Proteomes" id="UP000887565">
    <property type="component" value="Unplaced"/>
</dbReference>
<proteinExistence type="predicted"/>
<organism evidence="1 2">
    <name type="scientific">Romanomermis culicivorax</name>
    <name type="common">Nematode worm</name>
    <dbReference type="NCBI Taxonomy" id="13658"/>
    <lineage>
        <taxon>Eukaryota</taxon>
        <taxon>Metazoa</taxon>
        <taxon>Ecdysozoa</taxon>
        <taxon>Nematoda</taxon>
        <taxon>Enoplea</taxon>
        <taxon>Dorylaimia</taxon>
        <taxon>Mermithida</taxon>
        <taxon>Mermithoidea</taxon>
        <taxon>Mermithidae</taxon>
        <taxon>Romanomermis</taxon>
    </lineage>
</organism>
<sequence>MKYYFDYRTGECLGFKYHPSCGGKIDQEVFDYRPECIRNGYTLQDWATACWGSWQPVKRSQKLCKQNPCPSGTACRVTGAAQPSDVRESVCCNTTLLGGFSMILAFPLQSRYCSFFIRALSDQPIFVCHFELKIENFALTGYALPIS</sequence>